<organism evidence="6 7">
    <name type="scientific">Hoeflea olei</name>
    <dbReference type="NCBI Taxonomy" id="1480615"/>
    <lineage>
        <taxon>Bacteria</taxon>
        <taxon>Pseudomonadati</taxon>
        <taxon>Pseudomonadota</taxon>
        <taxon>Alphaproteobacteria</taxon>
        <taxon>Hyphomicrobiales</taxon>
        <taxon>Rhizobiaceae</taxon>
        <taxon>Hoeflea</taxon>
    </lineage>
</organism>
<dbReference type="AlphaFoldDB" id="A0A1C1YQJ6"/>
<evidence type="ECO:0000313" key="7">
    <source>
        <dbReference type="Proteomes" id="UP000094795"/>
    </source>
</evidence>
<evidence type="ECO:0000256" key="1">
    <source>
        <dbReference type="ARBA" id="ARBA00004370"/>
    </source>
</evidence>
<dbReference type="GO" id="GO:0016020">
    <property type="term" value="C:membrane"/>
    <property type="evidence" value="ECO:0007669"/>
    <property type="project" value="UniProtKB-SubCell"/>
</dbReference>
<sequence>MDTSMPALSAVGLYAALNMAILIWISLATGRLRMRYKISIGDGGHPHMIRIMRGHANAVENMPMFFVLMLAAALLGMPALAAHALGLVFTVGRAMHAWHFIQDDAPRWQRGGGFGLSFLAQLVLLIGVLGHGLWSMAAG</sequence>
<proteinExistence type="predicted"/>
<dbReference type="InterPro" id="IPR023352">
    <property type="entry name" value="MAPEG-like_dom_sf"/>
</dbReference>
<dbReference type="PANTHER" id="PTHR35814:SF1">
    <property type="entry name" value="GLUTATHIONE S-TRANSFERASE-RELATED"/>
    <property type="match status" value="1"/>
</dbReference>
<dbReference type="OrthoDB" id="7619858at2"/>
<dbReference type="SUPFAM" id="SSF161084">
    <property type="entry name" value="MAPEG domain-like"/>
    <property type="match status" value="1"/>
</dbReference>
<feature type="transmembrane region" description="Helical" evidence="5">
    <location>
        <begin position="113"/>
        <end position="134"/>
    </location>
</feature>
<dbReference type="RefSeq" id="WP_066183646.1">
    <property type="nucleotide sequence ID" value="NZ_LQZT01000049.1"/>
</dbReference>
<dbReference type="PANTHER" id="PTHR35814">
    <property type="match status" value="1"/>
</dbReference>
<dbReference type="STRING" id="1480615.AWJ14_14445"/>
<dbReference type="Proteomes" id="UP000094795">
    <property type="component" value="Unassembled WGS sequence"/>
</dbReference>
<evidence type="ECO:0000256" key="5">
    <source>
        <dbReference type="SAM" id="Phobius"/>
    </source>
</evidence>
<keyword evidence="6" id="KW-0808">Transferase</keyword>
<keyword evidence="7" id="KW-1185">Reference proteome</keyword>
<dbReference type="Pfam" id="PF01124">
    <property type="entry name" value="MAPEG"/>
    <property type="match status" value="1"/>
</dbReference>
<evidence type="ECO:0000313" key="6">
    <source>
        <dbReference type="EMBL" id="OCW55686.1"/>
    </source>
</evidence>
<keyword evidence="2 5" id="KW-0812">Transmembrane</keyword>
<feature type="transmembrane region" description="Helical" evidence="5">
    <location>
        <begin position="6"/>
        <end position="27"/>
    </location>
</feature>
<comment type="caution">
    <text evidence="6">The sequence shown here is derived from an EMBL/GenBank/DDBJ whole genome shotgun (WGS) entry which is preliminary data.</text>
</comment>
<dbReference type="EMBL" id="LQZT01000049">
    <property type="protein sequence ID" value="OCW55686.1"/>
    <property type="molecule type" value="Genomic_DNA"/>
</dbReference>
<dbReference type="InterPro" id="IPR001129">
    <property type="entry name" value="Membr-assoc_MAPEG"/>
</dbReference>
<evidence type="ECO:0000256" key="4">
    <source>
        <dbReference type="ARBA" id="ARBA00023136"/>
    </source>
</evidence>
<protein>
    <submittedName>
        <fullName evidence="6">Glutathione S-transferase</fullName>
    </submittedName>
</protein>
<gene>
    <name evidence="6" type="ORF">AWJ14_14445</name>
</gene>
<name>A0A1C1YQJ6_9HYPH</name>
<accession>A0A1C1YQJ6</accession>
<dbReference type="Gene3D" id="1.20.120.550">
    <property type="entry name" value="Membrane associated eicosanoid/glutathione metabolism-like domain"/>
    <property type="match status" value="1"/>
</dbReference>
<reference evidence="6 7" key="1">
    <citation type="submission" date="2015-12" db="EMBL/GenBank/DDBJ databases">
        <authorList>
            <person name="Shamseldin A."/>
            <person name="Moawad H."/>
            <person name="Abd El-Rahim W.M."/>
            <person name="Sadowsky M.J."/>
        </authorList>
    </citation>
    <scope>NUCLEOTIDE SEQUENCE [LARGE SCALE GENOMIC DNA]</scope>
    <source>
        <strain evidence="6 7">JC234</strain>
    </source>
</reference>
<evidence type="ECO:0000256" key="3">
    <source>
        <dbReference type="ARBA" id="ARBA00022989"/>
    </source>
</evidence>
<evidence type="ECO:0000256" key="2">
    <source>
        <dbReference type="ARBA" id="ARBA00022692"/>
    </source>
</evidence>
<comment type="subcellular location">
    <subcellularLocation>
        <location evidence="1">Membrane</location>
    </subcellularLocation>
</comment>
<keyword evidence="3 5" id="KW-1133">Transmembrane helix</keyword>
<dbReference type="GO" id="GO:0016740">
    <property type="term" value="F:transferase activity"/>
    <property type="evidence" value="ECO:0007669"/>
    <property type="project" value="UniProtKB-KW"/>
</dbReference>
<keyword evidence="4 5" id="KW-0472">Membrane</keyword>